<dbReference type="SUPFAM" id="SSF81383">
    <property type="entry name" value="F-box domain"/>
    <property type="match status" value="1"/>
</dbReference>
<protein>
    <submittedName>
        <fullName evidence="4">F-box domain-containing protein</fullName>
    </submittedName>
</protein>
<dbReference type="GO" id="GO:0031146">
    <property type="term" value="P:SCF-dependent proteasomal ubiquitin-dependent protein catabolic process"/>
    <property type="evidence" value="ECO:0007669"/>
    <property type="project" value="TreeGrafter"/>
</dbReference>
<feature type="compositionally biased region" description="Low complexity" evidence="2">
    <location>
        <begin position="496"/>
        <end position="508"/>
    </location>
</feature>
<evidence type="ECO:0000256" key="2">
    <source>
        <dbReference type="SAM" id="MobiDB-lite"/>
    </source>
</evidence>
<dbReference type="AlphaFoldDB" id="S3CBH8"/>
<dbReference type="Proteomes" id="UP000016923">
    <property type="component" value="Unassembled WGS sequence"/>
</dbReference>
<dbReference type="PANTHER" id="PTHR12874:SF9">
    <property type="entry name" value="F-BOX ONLY PROTEIN 48"/>
    <property type="match status" value="1"/>
</dbReference>
<dbReference type="eggNOG" id="KOG2997">
    <property type="taxonomic scope" value="Eukaryota"/>
</dbReference>
<dbReference type="Gene3D" id="1.20.1280.50">
    <property type="match status" value="1"/>
</dbReference>
<dbReference type="InterPro" id="IPR001810">
    <property type="entry name" value="F-box_dom"/>
</dbReference>
<dbReference type="VEuPathDB" id="FungiDB:F503_05332"/>
<dbReference type="GO" id="GO:0005737">
    <property type="term" value="C:cytoplasm"/>
    <property type="evidence" value="ECO:0007669"/>
    <property type="project" value="TreeGrafter"/>
</dbReference>
<keyword evidence="5" id="KW-1185">Reference proteome</keyword>
<evidence type="ECO:0000313" key="5">
    <source>
        <dbReference type="Proteomes" id="UP000016923"/>
    </source>
</evidence>
<evidence type="ECO:0000256" key="1">
    <source>
        <dbReference type="ARBA" id="ARBA00022786"/>
    </source>
</evidence>
<feature type="domain" description="F-box" evidence="3">
    <location>
        <begin position="215"/>
        <end position="265"/>
    </location>
</feature>
<sequence>MSQPGPSGTGASSNDSELESFRQQWRKESSGKLLSSGKKLLATEFDDDYAQPRAFDEIVDEYGRVLKRPTGAGSLASANSASASGPAGDEVELEPEVKTEPQSALEHYEKAVEKEELGSLGDSLKYYRKAFRMDSAVDKKYRNKHFPAPPPAAASSSAAEPQVEGAPTDPAAEAAVPAKPIREGPPPTLKELIMSFAGLKIEAAPPPVEGMPEPPCPFGKLPDEILVHILRDVAMDDVGDFVRLAHVCRKLAFLVATEDGIWGHVCAGPEFGFASMHRSWQRSISWGPVGDEEDQGYTLSALDEKPTDEERLRQQQADSLKTTMLLRKGRKATPDSAVPSFAPVFPSWQRMFRLRPRIRFNGCYISTVNYIRAGQPSATLVTWNSPVHIVTYFRYLRFFRDGTVISLLTTAEPTDVIHFMTKSHMALHQGGAMPHLPSAIMQNGHRGRWRMSGIPSLEDEEKAEDEEGADEAATEGSHDAGASKPAPAGKGKEAATDAAVASVPPSPFSSHAAAIEAESDLVIETEGVGKYYYRMELGFRTAGKGTRNNKLNWRGFYSYDRMTDDWGEFGLKNYRPFFFSRVRSYGTGE</sequence>
<feature type="compositionally biased region" description="Polar residues" evidence="2">
    <location>
        <begin position="1"/>
        <end position="15"/>
    </location>
</feature>
<dbReference type="Pfam" id="PF19270">
    <property type="entry name" value="FBO_C"/>
    <property type="match status" value="1"/>
</dbReference>
<feature type="region of interest" description="Disordered" evidence="2">
    <location>
        <begin position="457"/>
        <end position="508"/>
    </location>
</feature>
<reference evidence="4 5" key="1">
    <citation type="journal article" date="2013" name="BMC Genomics">
        <title>The genome and transcriptome of the pine saprophyte Ophiostoma piceae, and a comparison with the bark beetle-associated pine pathogen Grosmannia clavigera.</title>
        <authorList>
            <person name="Haridas S."/>
            <person name="Wang Y."/>
            <person name="Lim L."/>
            <person name="Massoumi Alamouti S."/>
            <person name="Jackman S."/>
            <person name="Docking R."/>
            <person name="Robertson G."/>
            <person name="Birol I."/>
            <person name="Bohlmann J."/>
            <person name="Breuil C."/>
        </authorList>
    </citation>
    <scope>NUCLEOTIDE SEQUENCE [LARGE SCALE GENOMIC DNA]</scope>
    <source>
        <strain evidence="4 5">UAMH 11346</strain>
    </source>
</reference>
<feature type="compositionally biased region" description="Low complexity" evidence="2">
    <location>
        <begin position="480"/>
        <end position="489"/>
    </location>
</feature>
<dbReference type="OrthoDB" id="2117972at2759"/>
<feature type="compositionally biased region" description="Acidic residues" evidence="2">
    <location>
        <begin position="457"/>
        <end position="473"/>
    </location>
</feature>
<dbReference type="Pfam" id="PF12937">
    <property type="entry name" value="F-box-like"/>
    <property type="match status" value="1"/>
</dbReference>
<name>S3CBH8_OPHP1</name>
<feature type="region of interest" description="Disordered" evidence="2">
    <location>
        <begin position="70"/>
        <end position="107"/>
    </location>
</feature>
<organism evidence="4 5">
    <name type="scientific">Ophiostoma piceae (strain UAMH 11346)</name>
    <name type="common">Sap stain fungus</name>
    <dbReference type="NCBI Taxonomy" id="1262450"/>
    <lineage>
        <taxon>Eukaryota</taxon>
        <taxon>Fungi</taxon>
        <taxon>Dikarya</taxon>
        <taxon>Ascomycota</taxon>
        <taxon>Pezizomycotina</taxon>
        <taxon>Sordariomycetes</taxon>
        <taxon>Sordariomycetidae</taxon>
        <taxon>Ophiostomatales</taxon>
        <taxon>Ophiostomataceae</taxon>
        <taxon>Ophiostoma</taxon>
    </lineage>
</organism>
<dbReference type="EMBL" id="KE148146">
    <property type="protein sequence ID" value="EPE10237.1"/>
    <property type="molecule type" value="Genomic_DNA"/>
</dbReference>
<dbReference type="InterPro" id="IPR045464">
    <property type="entry name" value="Hrt3/FBXO9_C"/>
</dbReference>
<dbReference type="OMA" id="SWSQVFQ"/>
<accession>S3CBH8</accession>
<dbReference type="STRING" id="1262450.S3CBH8"/>
<dbReference type="HOGENOM" id="CLU_017706_0_0_1"/>
<dbReference type="GO" id="GO:0019005">
    <property type="term" value="C:SCF ubiquitin ligase complex"/>
    <property type="evidence" value="ECO:0007669"/>
    <property type="project" value="TreeGrafter"/>
</dbReference>
<gene>
    <name evidence="4" type="ORF">F503_05332</name>
</gene>
<dbReference type="PANTHER" id="PTHR12874">
    <property type="entry name" value="F-BOX ONLY PROTEIN 48-RELATED"/>
    <property type="match status" value="1"/>
</dbReference>
<keyword evidence="1" id="KW-0833">Ubl conjugation pathway</keyword>
<evidence type="ECO:0000259" key="3">
    <source>
        <dbReference type="PROSITE" id="PS50181"/>
    </source>
</evidence>
<proteinExistence type="predicted"/>
<feature type="compositionally biased region" description="Low complexity" evidence="2">
    <location>
        <begin position="71"/>
        <end position="88"/>
    </location>
</feature>
<dbReference type="InterPro" id="IPR036047">
    <property type="entry name" value="F-box-like_dom_sf"/>
</dbReference>
<evidence type="ECO:0000313" key="4">
    <source>
        <dbReference type="EMBL" id="EPE10237.1"/>
    </source>
</evidence>
<feature type="region of interest" description="Disordered" evidence="2">
    <location>
        <begin position="1"/>
        <end position="34"/>
    </location>
</feature>
<feature type="region of interest" description="Disordered" evidence="2">
    <location>
        <begin position="142"/>
        <end position="184"/>
    </location>
</feature>
<dbReference type="PROSITE" id="PS50181">
    <property type="entry name" value="FBOX"/>
    <property type="match status" value="1"/>
</dbReference>